<name>A0A1G9HEL3_9RHOB</name>
<dbReference type="Gene3D" id="1.20.1260.10">
    <property type="match status" value="1"/>
</dbReference>
<keyword evidence="4" id="KW-1185">Reference proteome</keyword>
<evidence type="ECO:0000256" key="1">
    <source>
        <dbReference type="SAM" id="Coils"/>
    </source>
</evidence>
<dbReference type="RefSeq" id="WP_090754739.1">
    <property type="nucleotide sequence ID" value="NZ_FNGE01000006.1"/>
</dbReference>
<keyword evidence="1" id="KW-0175">Coiled coil</keyword>
<dbReference type="Pfam" id="PF05974">
    <property type="entry name" value="DUF892"/>
    <property type="match status" value="1"/>
</dbReference>
<dbReference type="STRING" id="525640.SAMN04487971_106145"/>
<sequence>MATQKTLEDAFNNGLKDVLYAERTSVRALKKAAKAAQNDELRQALEQHAQESEGQIERLQQVFEIIGKAARGKICESIQGLNAELEDHLEEFKDSEAADAVLIAGAQAMEHYEIARYGTLRTWAQQLGMEDAARLLEETLEEEKRTDELLTQIAERANQQADQGEGEQMEGGEGRE</sequence>
<evidence type="ECO:0000256" key="2">
    <source>
        <dbReference type="SAM" id="MobiDB-lite"/>
    </source>
</evidence>
<accession>A0A1G9HEL3</accession>
<feature type="coiled-coil region" evidence="1">
    <location>
        <begin position="31"/>
        <end position="98"/>
    </location>
</feature>
<dbReference type="InterPro" id="IPR012347">
    <property type="entry name" value="Ferritin-like"/>
</dbReference>
<dbReference type="PANTHER" id="PTHR30565:SF9">
    <property type="entry name" value="PROTEIN YCIF"/>
    <property type="match status" value="1"/>
</dbReference>
<gene>
    <name evidence="3" type="ORF">SAMN04487971_106145</name>
</gene>
<feature type="region of interest" description="Disordered" evidence="2">
    <location>
        <begin position="155"/>
        <end position="176"/>
    </location>
</feature>
<dbReference type="PANTHER" id="PTHR30565">
    <property type="entry name" value="PROTEIN YCIF"/>
    <property type="match status" value="1"/>
</dbReference>
<dbReference type="InterPro" id="IPR047114">
    <property type="entry name" value="YciF"/>
</dbReference>
<dbReference type="InterPro" id="IPR009078">
    <property type="entry name" value="Ferritin-like_SF"/>
</dbReference>
<evidence type="ECO:0000313" key="3">
    <source>
        <dbReference type="EMBL" id="SDL11286.1"/>
    </source>
</evidence>
<reference evidence="4" key="1">
    <citation type="submission" date="2016-10" db="EMBL/GenBank/DDBJ databases">
        <authorList>
            <person name="Varghese N."/>
            <person name="Submissions S."/>
        </authorList>
    </citation>
    <scope>NUCLEOTIDE SEQUENCE [LARGE SCALE GENOMIC DNA]</scope>
    <source>
        <strain evidence="4">CGMCC 1.7655</strain>
    </source>
</reference>
<dbReference type="OrthoDB" id="9795056at2"/>
<protein>
    <submittedName>
        <fullName evidence="3">Ferritin-like metal-binding protein YciE</fullName>
    </submittedName>
</protein>
<dbReference type="EMBL" id="FNGE01000006">
    <property type="protein sequence ID" value="SDL11286.1"/>
    <property type="molecule type" value="Genomic_DNA"/>
</dbReference>
<dbReference type="SUPFAM" id="SSF47240">
    <property type="entry name" value="Ferritin-like"/>
    <property type="match status" value="1"/>
</dbReference>
<dbReference type="AlphaFoldDB" id="A0A1G9HEL3"/>
<proteinExistence type="predicted"/>
<dbReference type="Proteomes" id="UP000199555">
    <property type="component" value="Unassembled WGS sequence"/>
</dbReference>
<evidence type="ECO:0000313" key="4">
    <source>
        <dbReference type="Proteomes" id="UP000199555"/>
    </source>
</evidence>
<dbReference type="InterPro" id="IPR010287">
    <property type="entry name" value="DUF892_YciF-like"/>
</dbReference>
<organism evidence="3 4">
    <name type="scientific">Paracoccus chinensis</name>
    <dbReference type="NCBI Taxonomy" id="525640"/>
    <lineage>
        <taxon>Bacteria</taxon>
        <taxon>Pseudomonadati</taxon>
        <taxon>Pseudomonadota</taxon>
        <taxon>Alphaproteobacteria</taxon>
        <taxon>Rhodobacterales</taxon>
        <taxon>Paracoccaceae</taxon>
        <taxon>Paracoccus</taxon>
    </lineage>
</organism>